<protein>
    <submittedName>
        <fullName evidence="3">Uncharacterized protein</fullName>
    </submittedName>
</protein>
<keyword evidence="2" id="KW-0472">Membrane</keyword>
<feature type="transmembrane region" description="Helical" evidence="2">
    <location>
        <begin position="46"/>
        <end position="67"/>
    </location>
</feature>
<feature type="compositionally biased region" description="Low complexity" evidence="1">
    <location>
        <begin position="129"/>
        <end position="139"/>
    </location>
</feature>
<keyword evidence="2" id="KW-1133">Transmembrane helix</keyword>
<dbReference type="AlphaFoldDB" id="A0A421NYG1"/>
<dbReference type="Proteomes" id="UP000283896">
    <property type="component" value="Unassembled WGS sequence"/>
</dbReference>
<sequence>MKNFFTPQGFIFNILKIGFLFLPVTPSVLGITFIKEEFSNKHNLKKAFLILGNCLIIVTLGGFWYPFPFAKNTFDTFNNKTFANELMASYYKEKIVIEDYSEQPAEETNTETPTPPLATNGKIQGANAPTPTTPTTPTTDGQSQQGTNNKPTSTSNNNNSGAPNIIYKDRFMQEKASTQEINYVQQNWNQIKNNDNHYEFDGRKRKLFYDIRNKCWFRKTQSFWWGNWTF</sequence>
<proteinExistence type="predicted"/>
<feature type="compositionally biased region" description="Low complexity" evidence="1">
    <location>
        <begin position="147"/>
        <end position="160"/>
    </location>
</feature>
<evidence type="ECO:0000256" key="1">
    <source>
        <dbReference type="SAM" id="MobiDB-lite"/>
    </source>
</evidence>
<feature type="transmembrane region" description="Helical" evidence="2">
    <location>
        <begin position="12"/>
        <end position="34"/>
    </location>
</feature>
<keyword evidence="4" id="KW-1185">Reference proteome</keyword>
<reference evidence="4" key="1">
    <citation type="submission" date="2016-11" db="EMBL/GenBank/DDBJ databases">
        <title>Genome sequence of Candidatus Phytoplasma solani strain SA-1.</title>
        <authorList>
            <person name="Haryono M."/>
            <person name="Samarzija I."/>
            <person name="Seruga Music M."/>
            <person name="Hogenhout S."/>
            <person name="Kuo C.-H."/>
        </authorList>
    </citation>
    <scope>NUCLEOTIDE SEQUENCE [LARGE SCALE GENOMIC DNA]</scope>
    <source>
        <strain evidence="4">SA-1</strain>
    </source>
</reference>
<gene>
    <name evidence="3" type="ORF">PSSA1_v1c1780</name>
</gene>
<name>A0A421NYG1_9MOLU</name>
<dbReference type="RefSeq" id="WP_122225372.1">
    <property type="nucleotide sequence ID" value="NZ_MPBG01000002.1"/>
</dbReference>
<comment type="caution">
    <text evidence="3">The sequence shown here is derived from an EMBL/GenBank/DDBJ whole genome shotgun (WGS) entry which is preliminary data.</text>
</comment>
<dbReference type="OrthoDB" id="10014149at2"/>
<evidence type="ECO:0000256" key="2">
    <source>
        <dbReference type="SAM" id="Phobius"/>
    </source>
</evidence>
<dbReference type="EMBL" id="MPBG01000002">
    <property type="protein sequence ID" value="RMI88970.1"/>
    <property type="molecule type" value="Genomic_DNA"/>
</dbReference>
<keyword evidence="2" id="KW-0812">Transmembrane</keyword>
<evidence type="ECO:0000313" key="3">
    <source>
        <dbReference type="EMBL" id="RMI88970.1"/>
    </source>
</evidence>
<accession>A0A421NYG1</accession>
<evidence type="ECO:0000313" key="4">
    <source>
        <dbReference type="Proteomes" id="UP000283896"/>
    </source>
</evidence>
<organism evidence="3 4">
    <name type="scientific">Candidatus Phytoplasma solani</name>
    <dbReference type="NCBI Taxonomy" id="69896"/>
    <lineage>
        <taxon>Bacteria</taxon>
        <taxon>Bacillati</taxon>
        <taxon>Mycoplasmatota</taxon>
        <taxon>Mollicutes</taxon>
        <taxon>Acholeplasmatales</taxon>
        <taxon>Acholeplasmataceae</taxon>
        <taxon>Candidatus Phytoplasma</taxon>
        <taxon>16SrXII (Stolbur group)</taxon>
    </lineage>
</organism>
<feature type="region of interest" description="Disordered" evidence="1">
    <location>
        <begin position="102"/>
        <end position="164"/>
    </location>
</feature>